<dbReference type="InterPro" id="IPR040258">
    <property type="entry name" value="Spt16"/>
</dbReference>
<dbReference type="Gene3D" id="2.30.29.150">
    <property type="match status" value="1"/>
</dbReference>
<feature type="compositionally biased region" description="Basic residues" evidence="2">
    <location>
        <begin position="67"/>
        <end position="86"/>
    </location>
</feature>
<comment type="similarity">
    <text evidence="1">Belongs to the peptidase M24 family. SPT16 subfamily.</text>
</comment>
<reference evidence="4" key="1">
    <citation type="submission" date="2022-03" db="EMBL/GenBank/DDBJ databases">
        <title>A functionally conserved STORR gene fusion in Papaver species that diverged 16.8 million years ago.</title>
        <authorList>
            <person name="Catania T."/>
        </authorList>
    </citation>
    <scope>NUCLEOTIDE SEQUENCE</scope>
    <source>
        <strain evidence="4">S-191538</strain>
    </source>
</reference>
<dbReference type="GO" id="GO:0035101">
    <property type="term" value="C:FACT complex"/>
    <property type="evidence" value="ECO:0007669"/>
    <property type="project" value="UniProtKB-UniRule"/>
</dbReference>
<keyword evidence="1" id="KW-0234">DNA repair</keyword>
<accession>A0AA41VGG6</accession>
<keyword evidence="1" id="KW-0235">DNA replication</keyword>
<evidence type="ECO:0000256" key="1">
    <source>
        <dbReference type="RuleBase" id="RU367052"/>
    </source>
</evidence>
<comment type="caution">
    <text evidence="4">The sequence shown here is derived from an EMBL/GenBank/DDBJ whole genome shotgun (WGS) entry which is preliminary data.</text>
</comment>
<organism evidence="4 5">
    <name type="scientific">Papaver nudicaule</name>
    <name type="common">Iceland poppy</name>
    <dbReference type="NCBI Taxonomy" id="74823"/>
    <lineage>
        <taxon>Eukaryota</taxon>
        <taxon>Viridiplantae</taxon>
        <taxon>Streptophyta</taxon>
        <taxon>Embryophyta</taxon>
        <taxon>Tracheophyta</taxon>
        <taxon>Spermatophyta</taxon>
        <taxon>Magnoliopsida</taxon>
        <taxon>Ranunculales</taxon>
        <taxon>Papaveraceae</taxon>
        <taxon>Papaveroideae</taxon>
        <taxon>Papaver</taxon>
    </lineage>
</organism>
<dbReference type="GO" id="GO:0031491">
    <property type="term" value="F:nucleosome binding"/>
    <property type="evidence" value="ECO:0007669"/>
    <property type="project" value="TreeGrafter"/>
</dbReference>
<dbReference type="GO" id="GO:0006260">
    <property type="term" value="P:DNA replication"/>
    <property type="evidence" value="ECO:0007669"/>
    <property type="project" value="UniProtKB-KW"/>
</dbReference>
<keyword evidence="1" id="KW-0158">Chromosome</keyword>
<dbReference type="InterPro" id="IPR056595">
    <property type="entry name" value="Fact-SPT16_PH"/>
</dbReference>
<dbReference type="Pfam" id="PF24824">
    <property type="entry name" value="PH_SPT16"/>
    <property type="match status" value="1"/>
</dbReference>
<dbReference type="EMBL" id="JAJJMA010217071">
    <property type="protein sequence ID" value="MCL7040839.1"/>
    <property type="molecule type" value="Genomic_DNA"/>
</dbReference>
<feature type="domain" description="FACT complex subunit SPT16 PH-like" evidence="3">
    <location>
        <begin position="123"/>
        <end position="233"/>
    </location>
</feature>
<comment type="function">
    <text evidence="1">Component of the FACT complex, a general chromatin factor that acts to reorganize nucleosomes. The FACT complex is involved in multiple processes that require DNA as a template such as mRNA elongation, DNA replication and DNA repair. During transcription elongation the FACT complex acts as a histone chaperone that both destabilizes and restores nucleosomal structure. It facilitates the passage of RNA polymerase II and transcription by promoting the dissociation of one histone H2A-H2B dimer from the nucleosome, then subsequently promotes the reestablishment of the nucleosome following the passage of RNA polymerase II.</text>
</comment>
<dbReference type="AlphaFoldDB" id="A0AA41VGG6"/>
<dbReference type="PANTHER" id="PTHR13980">
    <property type="entry name" value="CDC68 RELATED"/>
    <property type="match status" value="1"/>
</dbReference>
<proteinExistence type="inferred from homology"/>
<feature type="region of interest" description="Disordered" evidence="2">
    <location>
        <begin position="67"/>
        <end position="91"/>
    </location>
</feature>
<evidence type="ECO:0000259" key="3">
    <source>
        <dbReference type="Pfam" id="PF24824"/>
    </source>
</evidence>
<protein>
    <recommendedName>
        <fullName evidence="1">FACT complex subunit</fullName>
    </recommendedName>
</protein>
<dbReference type="GO" id="GO:0006368">
    <property type="term" value="P:transcription elongation by RNA polymerase II"/>
    <property type="evidence" value="ECO:0007669"/>
    <property type="project" value="TreeGrafter"/>
</dbReference>
<sequence>MASIENSRFSRDSHQCAFGTKCFDEAIQRAKEKCTGTEEELQKEIGTAVKDVGRMLIQGTLGVSYRHRLKPKSSRGNQSRRNRRKRVAEDKRRVSGYSRWDQYETNVLSKGELLREEKGNVITLTGLKIFPKVEEQGGETSGTLEVHVNGFCYATSSLGPNFCFSFLNADVKQVFFRVGDEKMLPILHFHFHQPINVGTEQRRNIQFRLVQNVVGQERSYNDSDKTNRDLKNFIHSIREKWRSIPALHCCSFFQAEVRKADEFQGSLPSKSPTVFGMTLYALVWLVDEPFIVVDLKGHTDC</sequence>
<comment type="subunit">
    <text evidence="1">Component of the FACT complex.</text>
</comment>
<name>A0AA41VGG6_PAPNU</name>
<keyword evidence="1" id="KW-0539">Nucleus</keyword>
<keyword evidence="1" id="KW-0227">DNA damage</keyword>
<comment type="subcellular location">
    <subcellularLocation>
        <location evidence="1">Nucleus</location>
    </subcellularLocation>
    <subcellularLocation>
        <location evidence="1">Chromosome</location>
    </subcellularLocation>
</comment>
<gene>
    <name evidence="4" type="ORF">MKW94_011616</name>
</gene>
<evidence type="ECO:0000313" key="4">
    <source>
        <dbReference type="EMBL" id="MCL7040839.1"/>
    </source>
</evidence>
<dbReference type="GO" id="GO:0006281">
    <property type="term" value="P:DNA repair"/>
    <property type="evidence" value="ECO:0007669"/>
    <property type="project" value="UniProtKB-UniRule"/>
</dbReference>
<keyword evidence="5" id="KW-1185">Reference proteome</keyword>
<keyword evidence="1" id="KW-0804">Transcription</keyword>
<evidence type="ECO:0000256" key="2">
    <source>
        <dbReference type="SAM" id="MobiDB-lite"/>
    </source>
</evidence>
<dbReference type="PANTHER" id="PTHR13980:SF15">
    <property type="entry name" value="FACT COMPLEX SUBUNIT SPT16"/>
    <property type="match status" value="1"/>
</dbReference>
<evidence type="ECO:0000313" key="5">
    <source>
        <dbReference type="Proteomes" id="UP001177140"/>
    </source>
</evidence>
<keyword evidence="1" id="KW-0805">Transcription regulation</keyword>
<dbReference type="Proteomes" id="UP001177140">
    <property type="component" value="Unassembled WGS sequence"/>
</dbReference>